<feature type="region of interest" description="Disordered" evidence="1">
    <location>
        <begin position="368"/>
        <end position="427"/>
    </location>
</feature>
<keyword evidence="3" id="KW-1185">Reference proteome</keyword>
<proteinExistence type="predicted"/>
<protein>
    <submittedName>
        <fullName evidence="2">Uncharacterized protein</fullName>
    </submittedName>
</protein>
<feature type="region of interest" description="Disordered" evidence="1">
    <location>
        <begin position="60"/>
        <end position="81"/>
    </location>
</feature>
<dbReference type="OrthoDB" id="3545168at2759"/>
<gene>
    <name evidence="2" type="ORF">BOTCAL_0369g00030</name>
</gene>
<reference evidence="2 3" key="1">
    <citation type="submission" date="2017-11" db="EMBL/GenBank/DDBJ databases">
        <title>Comparative genomics of Botrytis spp.</title>
        <authorList>
            <person name="Valero-Jimenez C.A."/>
            <person name="Tapia P."/>
            <person name="Veloso J."/>
            <person name="Silva-Moreno E."/>
            <person name="Staats M."/>
            <person name="Valdes J.H."/>
            <person name="Van Kan J.A.L."/>
        </authorList>
    </citation>
    <scope>NUCLEOTIDE SEQUENCE [LARGE SCALE GENOMIC DNA]</scope>
    <source>
        <strain evidence="2 3">MUCL2830</strain>
    </source>
</reference>
<feature type="compositionally biased region" description="Polar residues" evidence="1">
    <location>
        <begin position="197"/>
        <end position="206"/>
    </location>
</feature>
<accession>A0A4Y8CRX9</accession>
<comment type="caution">
    <text evidence="2">The sequence shown here is derived from an EMBL/GenBank/DDBJ whole genome shotgun (WGS) entry which is preliminary data.</text>
</comment>
<feature type="region of interest" description="Disordered" evidence="1">
    <location>
        <begin position="1"/>
        <end position="47"/>
    </location>
</feature>
<evidence type="ECO:0000313" key="2">
    <source>
        <dbReference type="EMBL" id="TEY43473.1"/>
    </source>
</evidence>
<feature type="region of interest" description="Disordered" evidence="1">
    <location>
        <begin position="180"/>
        <end position="206"/>
    </location>
</feature>
<dbReference type="Proteomes" id="UP000297299">
    <property type="component" value="Unassembled WGS sequence"/>
</dbReference>
<evidence type="ECO:0000313" key="3">
    <source>
        <dbReference type="Proteomes" id="UP000297299"/>
    </source>
</evidence>
<dbReference type="EMBL" id="PHWZ01000368">
    <property type="protein sequence ID" value="TEY43473.1"/>
    <property type="molecule type" value="Genomic_DNA"/>
</dbReference>
<dbReference type="AlphaFoldDB" id="A0A4Y8CRX9"/>
<name>A0A4Y8CRX9_9HELO</name>
<sequence>MAYQSLSKEQIRATLPPTSSTDRHSLSHSRSQSQLQTSAHAKLGPWAQWGHTSASLSGLKTMKRPQLKHSQTTGDKLHFNRDPLPVIPGVLAKKLGRGSRRLDGRLNEYGDPVPKPSIDIPVSMSHDDDIEGSDGVQRVARIHSSPDTWTLPPPPNPPLTKSATKVMQRTGYDPTMEIKEGRSQQSSLHIAIDDSDSSGSNYSQEDSINPHMAHQSQTIGSAPVSPMQRDEGMSYFSNYIPSNVSSPATSSPRSLIISSEYKERVSRFMQGHLEDPNTSHGLPYSNDLEDLIGQEALRYENQNGREYPLRHKAHNDDIALMPPPLSLPTKRSRQSYFCESPGDWESGTPVAPFFGSEEQQSLHRPSTVSYTSSMAPPNIIMPESNKPRKRDFSNSQHPLKSSFPFLPPNKIPDSPRATGPTGSLGEKLSDAMKRLSGGTKMLPTEGNEIIYNASRSATGPDTPMPKKSGFMGIKGAPDVIQKGNEHFHEVVEKVKLKVNKKERRRRELKKQILVVGIMDQTPG</sequence>
<organism evidence="2 3">
    <name type="scientific">Botryotinia calthae</name>
    <dbReference type="NCBI Taxonomy" id="38488"/>
    <lineage>
        <taxon>Eukaryota</taxon>
        <taxon>Fungi</taxon>
        <taxon>Dikarya</taxon>
        <taxon>Ascomycota</taxon>
        <taxon>Pezizomycotina</taxon>
        <taxon>Leotiomycetes</taxon>
        <taxon>Helotiales</taxon>
        <taxon>Sclerotiniaceae</taxon>
        <taxon>Botryotinia</taxon>
    </lineage>
</organism>
<evidence type="ECO:0000256" key="1">
    <source>
        <dbReference type="SAM" id="MobiDB-lite"/>
    </source>
</evidence>
<feature type="region of interest" description="Disordered" evidence="1">
    <location>
        <begin position="102"/>
        <end position="121"/>
    </location>
</feature>